<evidence type="ECO:0000313" key="2">
    <source>
        <dbReference type="EMBL" id="MDS3860728.1"/>
    </source>
</evidence>
<protein>
    <recommendedName>
        <fullName evidence="4">Secreted protein</fullName>
    </recommendedName>
</protein>
<keyword evidence="3" id="KW-1185">Reference proteome</keyword>
<evidence type="ECO:0008006" key="4">
    <source>
        <dbReference type="Google" id="ProtNLM"/>
    </source>
</evidence>
<dbReference type="EMBL" id="JAVMIP010000006">
    <property type="protein sequence ID" value="MDS3860728.1"/>
    <property type="molecule type" value="Genomic_DNA"/>
</dbReference>
<name>A0AAE4JX25_9CYAN</name>
<reference evidence="3" key="1">
    <citation type="submission" date="2023-07" db="EMBL/GenBank/DDBJ databases">
        <authorList>
            <person name="Luz R."/>
            <person name="Cordeiro R."/>
            <person name="Fonseca A."/>
            <person name="Goncalves V."/>
        </authorList>
    </citation>
    <scope>NUCLEOTIDE SEQUENCE [LARGE SCALE GENOMIC DNA]</scope>
    <source>
        <strain evidence="3">BACA0444</strain>
    </source>
</reference>
<feature type="signal peptide" evidence="1">
    <location>
        <begin position="1"/>
        <end position="21"/>
    </location>
</feature>
<gene>
    <name evidence="2" type="ORF">RIF25_07865</name>
</gene>
<evidence type="ECO:0000313" key="3">
    <source>
        <dbReference type="Proteomes" id="UP001268256"/>
    </source>
</evidence>
<accession>A0AAE4JX25</accession>
<dbReference type="AlphaFoldDB" id="A0AAE4JX25"/>
<dbReference type="Proteomes" id="UP001268256">
    <property type="component" value="Unassembled WGS sequence"/>
</dbReference>
<dbReference type="SUPFAM" id="SSF57184">
    <property type="entry name" value="Growth factor receptor domain"/>
    <property type="match status" value="1"/>
</dbReference>
<proteinExistence type="predicted"/>
<keyword evidence="1" id="KW-0732">Signal</keyword>
<dbReference type="InterPro" id="IPR009030">
    <property type="entry name" value="Growth_fac_rcpt_cys_sf"/>
</dbReference>
<organism evidence="2 3">
    <name type="scientific">Pseudocalidococcus azoricus BACA0444</name>
    <dbReference type="NCBI Taxonomy" id="2918990"/>
    <lineage>
        <taxon>Bacteria</taxon>
        <taxon>Bacillati</taxon>
        <taxon>Cyanobacteriota</taxon>
        <taxon>Cyanophyceae</taxon>
        <taxon>Acaryochloridales</taxon>
        <taxon>Thermosynechococcaceae</taxon>
        <taxon>Pseudocalidococcus</taxon>
        <taxon>Pseudocalidococcus azoricus</taxon>
    </lineage>
</organism>
<sequence>MRSTLVMISLGLAVGINPVQAQALPILKNGVCPIGYTTQGNYCVPGRQAPVAIPKLGVCPINYVTQGNYCVGNQRAKPAVIKSGVCPSGYFTQGNYCVSQ</sequence>
<evidence type="ECO:0000256" key="1">
    <source>
        <dbReference type="SAM" id="SignalP"/>
    </source>
</evidence>
<comment type="caution">
    <text evidence="2">The sequence shown here is derived from an EMBL/GenBank/DDBJ whole genome shotgun (WGS) entry which is preliminary data.</text>
</comment>
<feature type="chain" id="PRO_5041931339" description="Secreted protein" evidence="1">
    <location>
        <begin position="22"/>
        <end position="100"/>
    </location>
</feature>
<dbReference type="RefSeq" id="WP_322877995.1">
    <property type="nucleotide sequence ID" value="NZ_JAVMIP010000006.1"/>
</dbReference>